<reference evidence="2 3" key="1">
    <citation type="submission" date="2016-02" db="EMBL/GenBank/DDBJ databases">
        <authorList>
            <consortium name="Pathogen Informatics"/>
        </authorList>
    </citation>
    <scope>NUCLEOTIDE SEQUENCE [LARGE SCALE GENOMIC DNA]</scope>
    <source>
        <strain evidence="2 3">FX230</strain>
    </source>
</reference>
<name>A0A822W3E4_STRSU</name>
<dbReference type="GeneID" id="44144850"/>
<dbReference type="AlphaFoldDB" id="A0A822W3E4"/>
<gene>
    <name evidence="2" type="ORF">ERS156295_01791</name>
</gene>
<dbReference type="PROSITE" id="PS51186">
    <property type="entry name" value="GNAT"/>
    <property type="match status" value="1"/>
</dbReference>
<dbReference type="CDD" id="cd04301">
    <property type="entry name" value="NAT_SF"/>
    <property type="match status" value="1"/>
</dbReference>
<evidence type="ECO:0000259" key="1">
    <source>
        <dbReference type="PROSITE" id="PS51186"/>
    </source>
</evidence>
<dbReference type="RefSeq" id="WP_012027096.1">
    <property type="nucleotide sequence ID" value="NZ_BCBY01000019.1"/>
</dbReference>
<accession>A0A822W3E4</accession>
<dbReference type="EMBL" id="FISW01000011">
    <property type="protein sequence ID" value="CZB32676.1"/>
    <property type="molecule type" value="Genomic_DNA"/>
</dbReference>
<dbReference type="InterPro" id="IPR016181">
    <property type="entry name" value="Acyl_CoA_acyltransferase"/>
</dbReference>
<sequence>MIVPLQFEHILQLDEAFQKQGWPSRKEILTNYLREQEKGERIVLVAEETGVCKGYITLIKQVKEGQFYQSGIPEIADFNVFEDFQNQGIGWQL</sequence>
<dbReference type="SUPFAM" id="SSF55729">
    <property type="entry name" value="Acyl-CoA N-acyltransferases (Nat)"/>
    <property type="match status" value="1"/>
</dbReference>
<evidence type="ECO:0000313" key="2">
    <source>
        <dbReference type="EMBL" id="CZB32676.1"/>
    </source>
</evidence>
<dbReference type="GO" id="GO:0016747">
    <property type="term" value="F:acyltransferase activity, transferring groups other than amino-acyl groups"/>
    <property type="evidence" value="ECO:0007669"/>
    <property type="project" value="InterPro"/>
</dbReference>
<comment type="caution">
    <text evidence="2">The sequence shown here is derived from an EMBL/GenBank/DDBJ whole genome shotgun (WGS) entry which is preliminary data.</text>
</comment>
<keyword evidence="2" id="KW-0808">Transferase</keyword>
<organism evidence="2 3">
    <name type="scientific">Streptococcus suis</name>
    <dbReference type="NCBI Taxonomy" id="1307"/>
    <lineage>
        <taxon>Bacteria</taxon>
        <taxon>Bacillati</taxon>
        <taxon>Bacillota</taxon>
        <taxon>Bacilli</taxon>
        <taxon>Lactobacillales</taxon>
        <taxon>Streptococcaceae</taxon>
        <taxon>Streptococcus</taxon>
    </lineage>
</organism>
<protein>
    <submittedName>
        <fullName evidence="2">Histone acetyltransferase HPA2-like acetyltransferase</fullName>
    </submittedName>
</protein>
<dbReference type="Proteomes" id="UP000075081">
    <property type="component" value="Unassembled WGS sequence"/>
</dbReference>
<feature type="domain" description="N-acetyltransferase" evidence="1">
    <location>
        <begin position="1"/>
        <end position="93"/>
    </location>
</feature>
<dbReference type="InterPro" id="IPR000182">
    <property type="entry name" value="GNAT_dom"/>
</dbReference>
<dbReference type="Pfam" id="PF00583">
    <property type="entry name" value="Acetyltransf_1"/>
    <property type="match status" value="1"/>
</dbReference>
<proteinExistence type="predicted"/>
<dbReference type="Gene3D" id="3.40.630.30">
    <property type="match status" value="1"/>
</dbReference>
<evidence type="ECO:0000313" key="3">
    <source>
        <dbReference type="Proteomes" id="UP000075081"/>
    </source>
</evidence>